<comment type="caution">
    <text evidence="1">The sequence shown here is derived from an EMBL/GenBank/DDBJ whole genome shotgun (WGS) entry which is preliminary data.</text>
</comment>
<sequence>MTKEFAEYFYIQNIGRAAHVQQIITCFLNDNDTLLFIGHNRYPDYEILYKEYGIFNTKDRVVFENDEWVFPFERPMPPRKTIWYEPRGDNEVLATLQNDMLFACMVILRNASFQEYSYILHAIEEIDHMTLGIYCNVKGDFITRVLPKIQPLLKDDMKLVE</sequence>
<evidence type="ECO:0000313" key="1">
    <source>
        <dbReference type="EMBL" id="TQR45515.1"/>
    </source>
</evidence>
<name>A0ABY3AUI2_PAEPP</name>
<organism evidence="1 2">
    <name type="scientific">Paenibacillus popilliae</name>
    <name type="common">Bacillus popilliae</name>
    <dbReference type="NCBI Taxonomy" id="78057"/>
    <lineage>
        <taxon>Bacteria</taxon>
        <taxon>Bacillati</taxon>
        <taxon>Bacillota</taxon>
        <taxon>Bacilli</taxon>
        <taxon>Bacillales</taxon>
        <taxon>Paenibacillaceae</taxon>
        <taxon>Paenibacillus</taxon>
    </lineage>
</organism>
<dbReference type="Proteomes" id="UP000316208">
    <property type="component" value="Unassembled WGS sequence"/>
</dbReference>
<gene>
    <name evidence="1" type="ORF">C7Y44_07125</name>
</gene>
<evidence type="ECO:0000313" key="2">
    <source>
        <dbReference type="Proteomes" id="UP000316208"/>
    </source>
</evidence>
<dbReference type="EMBL" id="SADY01000002">
    <property type="protein sequence ID" value="TQR45515.1"/>
    <property type="molecule type" value="Genomic_DNA"/>
</dbReference>
<keyword evidence="2" id="KW-1185">Reference proteome</keyword>
<accession>A0ABY3AUI2</accession>
<dbReference type="RefSeq" id="WP_142543471.1">
    <property type="nucleotide sequence ID" value="NZ_SADY01000002.1"/>
</dbReference>
<proteinExistence type="predicted"/>
<reference evidence="1 2" key="1">
    <citation type="submission" date="2018-03" db="EMBL/GenBank/DDBJ databases">
        <title>Aerobic endospore-forming bacteria genome sequencing and assembly.</title>
        <authorList>
            <person name="Cavalcante D.A."/>
            <person name="Driks A."/>
            <person name="Putonti C."/>
            <person name="De-Souza M.T."/>
        </authorList>
    </citation>
    <scope>NUCLEOTIDE SEQUENCE [LARGE SCALE GENOMIC DNA]</scope>
    <source>
        <strain evidence="1 2">SDF0028</strain>
    </source>
</reference>
<protein>
    <submittedName>
        <fullName evidence="1">Uncharacterized protein</fullName>
    </submittedName>
</protein>